<protein>
    <recommendedName>
        <fullName evidence="3">Transposase (putative) gypsy type domain-containing protein</fullName>
    </recommendedName>
</protein>
<feature type="coiled-coil region" evidence="1">
    <location>
        <begin position="545"/>
        <end position="607"/>
    </location>
</feature>
<dbReference type="Pfam" id="PF04195">
    <property type="entry name" value="Transposase_28"/>
    <property type="match status" value="1"/>
</dbReference>
<reference evidence="5" key="1">
    <citation type="submission" date="2019-07" db="EMBL/GenBank/DDBJ databases">
        <title>De Novo Assembly of kiwifruit Actinidia rufa.</title>
        <authorList>
            <person name="Sugita-Konishi S."/>
            <person name="Sato K."/>
            <person name="Mori E."/>
            <person name="Abe Y."/>
            <person name="Kisaki G."/>
            <person name="Hamano K."/>
            <person name="Suezawa K."/>
            <person name="Otani M."/>
            <person name="Fukuda T."/>
            <person name="Manabe T."/>
            <person name="Gomi K."/>
            <person name="Tabuchi M."/>
            <person name="Akimitsu K."/>
            <person name="Kataoka I."/>
        </authorList>
    </citation>
    <scope>NUCLEOTIDE SEQUENCE [LARGE SCALE GENOMIC DNA]</scope>
    <source>
        <strain evidence="5">cv. Fuchu</strain>
    </source>
</reference>
<dbReference type="Proteomes" id="UP000585474">
    <property type="component" value="Unassembled WGS sequence"/>
</dbReference>
<dbReference type="EMBL" id="BJWL01000459">
    <property type="protein sequence ID" value="GFS46023.1"/>
    <property type="molecule type" value="Genomic_DNA"/>
</dbReference>
<keyword evidence="1" id="KW-0175">Coiled coil</keyword>
<feature type="compositionally biased region" description="Acidic residues" evidence="2">
    <location>
        <begin position="673"/>
        <end position="683"/>
    </location>
</feature>
<feature type="region of interest" description="Disordered" evidence="2">
    <location>
        <begin position="68"/>
        <end position="98"/>
    </location>
</feature>
<feature type="region of interest" description="Disordered" evidence="2">
    <location>
        <begin position="141"/>
        <end position="162"/>
    </location>
</feature>
<gene>
    <name evidence="4" type="ORF">Acr_00g0099640</name>
</gene>
<feature type="compositionally biased region" description="Polar residues" evidence="2">
    <location>
        <begin position="141"/>
        <end position="154"/>
    </location>
</feature>
<feature type="region of interest" description="Disordered" evidence="2">
    <location>
        <begin position="660"/>
        <end position="683"/>
    </location>
</feature>
<evidence type="ECO:0000256" key="1">
    <source>
        <dbReference type="SAM" id="Coils"/>
    </source>
</evidence>
<name>A0A7J0E1D4_9ERIC</name>
<dbReference type="PANTHER" id="PTHR31099">
    <property type="entry name" value="OS06G0165300 PROTEIN"/>
    <property type="match status" value="1"/>
</dbReference>
<feature type="compositionally biased region" description="Low complexity" evidence="2">
    <location>
        <begin position="428"/>
        <end position="447"/>
    </location>
</feature>
<accession>A0A7J0E1D4</accession>
<evidence type="ECO:0000313" key="5">
    <source>
        <dbReference type="Proteomes" id="UP000585474"/>
    </source>
</evidence>
<dbReference type="InterPro" id="IPR007321">
    <property type="entry name" value="Transposase_28"/>
</dbReference>
<evidence type="ECO:0000256" key="2">
    <source>
        <dbReference type="SAM" id="MobiDB-lite"/>
    </source>
</evidence>
<evidence type="ECO:0000259" key="3">
    <source>
        <dbReference type="Pfam" id="PF04195"/>
    </source>
</evidence>
<feature type="region of interest" description="Disordered" evidence="2">
    <location>
        <begin position="428"/>
        <end position="451"/>
    </location>
</feature>
<dbReference type="PANTHER" id="PTHR31099:SF28">
    <property type="entry name" value="F5J5.12"/>
    <property type="match status" value="1"/>
</dbReference>
<sequence length="683" mass="76566">MMESRVRRSRRDLWTAKYGSVSRRYRRVNWGDCHLESIPRSQALWRRESHNGQFPCMNKIQGEIDQAKYSTSSKGEGETTLRPRPIEECPDNATLDELNRDNSARINLGDSALEHSLPSWVSDHLGGKSYITDDIDQSLSSPFKGSPQGSSSVYTEHPKMDTSTLTKETNIMTQDDLDNLRKKYSFPPGIQLRIPREGETILSTQSGKLAFYEAAFPAGLRFPIHPIVRRILSRYKICPTQLSPNAWQFIVYSLMIWRYYKRHMSCDEFKSLYSLSPLPYLGWYYFKERPDKNLLRGSPSNVKVWKKRFFFASEDEWEFFPSMPPGEEILKSYNKLPTLTENEVKRMEGVLGKIGPGGYFEVSKVLDSKTFKKFFTRSRMEVSSSGGENTASGNEGRIAMRAFPDIPDLTLLRWLGGKVPYPFSFSSIPSPSSDSKLDSLSDSGLPPELRSDAMSSRINLSTLTKKAGEKKAVTKDASSAATSQPPLKGLADNLGHRASMMSSAPVAQKILNGVIFPADKEKVDYFTMDELVTKSFHALGQLACADSAELEMVKAQNRASQVEGQLANLGEKAMKTEAELKDKSEVVARLEVEVAELTSKYALVKKLAVEEFKSSDDFKEAVAALTASYFGEGFEFCKRQLLHQNPNLGVDVVSMEMDAELAEEEEAAKVGEKEEDNEANAAP</sequence>
<dbReference type="OrthoDB" id="1114078at2759"/>
<proteinExistence type="predicted"/>
<dbReference type="AlphaFoldDB" id="A0A7J0E1D4"/>
<evidence type="ECO:0000313" key="4">
    <source>
        <dbReference type="EMBL" id="GFS46023.1"/>
    </source>
</evidence>
<organism evidence="4 5">
    <name type="scientific">Actinidia rufa</name>
    <dbReference type="NCBI Taxonomy" id="165716"/>
    <lineage>
        <taxon>Eukaryota</taxon>
        <taxon>Viridiplantae</taxon>
        <taxon>Streptophyta</taxon>
        <taxon>Embryophyta</taxon>
        <taxon>Tracheophyta</taxon>
        <taxon>Spermatophyta</taxon>
        <taxon>Magnoliopsida</taxon>
        <taxon>eudicotyledons</taxon>
        <taxon>Gunneridae</taxon>
        <taxon>Pentapetalae</taxon>
        <taxon>asterids</taxon>
        <taxon>Ericales</taxon>
        <taxon>Actinidiaceae</taxon>
        <taxon>Actinidia</taxon>
    </lineage>
</organism>
<comment type="caution">
    <text evidence="4">The sequence shown here is derived from an EMBL/GenBank/DDBJ whole genome shotgun (WGS) entry which is preliminary data.</text>
</comment>
<keyword evidence="5" id="KW-1185">Reference proteome</keyword>
<feature type="compositionally biased region" description="Basic and acidic residues" evidence="2">
    <location>
        <begin position="75"/>
        <end position="87"/>
    </location>
</feature>
<feature type="domain" description="Transposase (putative) gypsy type" evidence="3">
    <location>
        <begin position="212"/>
        <end position="274"/>
    </location>
</feature>